<dbReference type="GO" id="GO:0004312">
    <property type="term" value="F:fatty acid synthase activity"/>
    <property type="evidence" value="ECO:0007669"/>
    <property type="project" value="TreeGrafter"/>
</dbReference>
<dbReference type="GO" id="GO:0006633">
    <property type="term" value="P:fatty acid biosynthetic process"/>
    <property type="evidence" value="ECO:0007669"/>
    <property type="project" value="TreeGrafter"/>
</dbReference>
<dbReference type="Proteomes" id="UP000033684">
    <property type="component" value="Unassembled WGS sequence"/>
</dbReference>
<dbReference type="OrthoDB" id="9778690at2"/>
<dbReference type="SMART" id="SM00822">
    <property type="entry name" value="PKS_KR"/>
    <property type="match status" value="1"/>
</dbReference>
<dbReference type="PANTHER" id="PTHR43775:SF37">
    <property type="entry name" value="SI:DKEY-61P9.11"/>
    <property type="match status" value="1"/>
</dbReference>
<dbReference type="SUPFAM" id="SSF51735">
    <property type="entry name" value="NAD(P)-binding Rossmann-fold domains"/>
    <property type="match status" value="1"/>
</dbReference>
<feature type="domain" description="Ketoreductase" evidence="4">
    <location>
        <begin position="91"/>
        <end position="273"/>
    </location>
</feature>
<dbReference type="GO" id="GO:0071770">
    <property type="term" value="P:DIM/DIP cell wall layer assembly"/>
    <property type="evidence" value="ECO:0007669"/>
    <property type="project" value="TreeGrafter"/>
</dbReference>
<dbReference type="InterPro" id="IPR013968">
    <property type="entry name" value="PKS_KR"/>
</dbReference>
<gene>
    <name evidence="5" type="ORF">VZ94_16940</name>
</gene>
<keyword evidence="6" id="KW-1185">Reference proteome</keyword>
<reference evidence="5 6" key="2">
    <citation type="journal article" date="2016" name="Microb. Ecol.">
        <title>Genome Characteristics of a Novel Type I Methanotroph (Sn10-6) Isolated from a Flooded Indian Rice Field.</title>
        <authorList>
            <person name="Rahalkar M.C."/>
            <person name="Pandit P.S."/>
            <person name="Dhakephalkar P.K."/>
            <person name="Pore S."/>
            <person name="Arora P."/>
            <person name="Kapse N."/>
        </authorList>
    </citation>
    <scope>NUCLEOTIDE SEQUENCE [LARGE SCALE GENOMIC DNA]</scope>
    <source>
        <strain evidence="5 6">Sn10-6</strain>
    </source>
</reference>
<protein>
    <recommendedName>
        <fullName evidence="4">Ketoreductase domain-containing protein</fullName>
    </recommendedName>
</protein>
<reference evidence="6" key="1">
    <citation type="submission" date="2015-03" db="EMBL/GenBank/DDBJ databases">
        <title>Draft genome sequence of a novel methanotroph (Sn10-6) isolated from flooded ricefield rhizosphere in India.</title>
        <authorList>
            <person name="Pandit P.S."/>
            <person name="Pore S.D."/>
            <person name="Arora P."/>
            <person name="Kapse N.G."/>
            <person name="Dhakephalkar P.K."/>
            <person name="Rahalkar M.C."/>
        </authorList>
    </citation>
    <scope>NUCLEOTIDE SEQUENCE [LARGE SCALE GENOMIC DNA]</scope>
    <source>
        <strain evidence="6">Sn10-6</strain>
    </source>
</reference>
<sequence length="354" mass="39172">MTKNVQANAAGLTGLAYALAQSDYRFKVRNIDLSAADMRSDKLNTLLTAIQQEPASDRGEKIKLAQGWRYVQQFSRISLDNHSLTRLKTGGVYVILGGAGSVGSVITRYLLADYQATVIWLGRKPLSDNVVQQKLAQLNHPSLYYYQADANDLASITTVIHELKQRFGQINGAIFSGLVFAYERPLAELSEAEFVEVCTIKTTGSRNFYQAFSDTALDFMCYFSSIQTFAFLSAKDSAAYAAGISFTDSLVHSLKSQSCFPIGMINWGYWADTTSGTALEQRLAQYFGLISDEQGWRCFQAFIELLCSDRLSQLLCMNASETVRALINCLDEAIISLAQTQDSLLDALFDELDA</sequence>
<dbReference type="PATRIC" id="fig|1632867.3.peg.2315"/>
<dbReference type="GO" id="GO:0005886">
    <property type="term" value="C:plasma membrane"/>
    <property type="evidence" value="ECO:0007669"/>
    <property type="project" value="TreeGrafter"/>
</dbReference>
<organism evidence="5 6">
    <name type="scientific">Methylocucumis oryzae</name>
    <dbReference type="NCBI Taxonomy" id="1632867"/>
    <lineage>
        <taxon>Bacteria</taxon>
        <taxon>Pseudomonadati</taxon>
        <taxon>Pseudomonadota</taxon>
        <taxon>Gammaproteobacteria</taxon>
        <taxon>Methylococcales</taxon>
        <taxon>Methylococcaceae</taxon>
        <taxon>Methylocucumis</taxon>
    </lineage>
</organism>
<evidence type="ECO:0000256" key="3">
    <source>
        <dbReference type="ARBA" id="ARBA00022553"/>
    </source>
</evidence>
<dbReference type="InterPro" id="IPR057326">
    <property type="entry name" value="KR_dom"/>
</dbReference>
<comment type="similarity">
    <text evidence="1">Belongs to the short-chain dehydrogenases/reductases (SDR) family.</text>
</comment>
<dbReference type="InterPro" id="IPR036291">
    <property type="entry name" value="NAD(P)-bd_dom_sf"/>
</dbReference>
<evidence type="ECO:0000313" key="5">
    <source>
        <dbReference type="EMBL" id="KJV05607.1"/>
    </source>
</evidence>
<evidence type="ECO:0000256" key="1">
    <source>
        <dbReference type="ARBA" id="ARBA00006484"/>
    </source>
</evidence>
<name>A0A0F3IG03_9GAMM</name>
<keyword evidence="3" id="KW-0597">Phosphoprotein</keyword>
<dbReference type="RefSeq" id="WP_045780124.1">
    <property type="nucleotide sequence ID" value="NZ_LAJX01000201.1"/>
</dbReference>
<dbReference type="Gene3D" id="3.40.50.720">
    <property type="entry name" value="NAD(P)-binding Rossmann-like Domain"/>
    <property type="match status" value="1"/>
</dbReference>
<keyword evidence="2" id="KW-0596">Phosphopantetheine</keyword>
<dbReference type="Pfam" id="PF08659">
    <property type="entry name" value="KR"/>
    <property type="match status" value="1"/>
</dbReference>
<evidence type="ECO:0000313" key="6">
    <source>
        <dbReference type="Proteomes" id="UP000033684"/>
    </source>
</evidence>
<dbReference type="EMBL" id="LAJX01000201">
    <property type="protein sequence ID" value="KJV05607.1"/>
    <property type="molecule type" value="Genomic_DNA"/>
</dbReference>
<accession>A0A0F3IG03</accession>
<dbReference type="AlphaFoldDB" id="A0A0F3IG03"/>
<evidence type="ECO:0000259" key="4">
    <source>
        <dbReference type="SMART" id="SM00822"/>
    </source>
</evidence>
<dbReference type="InterPro" id="IPR050091">
    <property type="entry name" value="PKS_NRPS_Biosynth_Enz"/>
</dbReference>
<proteinExistence type="inferred from homology"/>
<evidence type="ECO:0000256" key="2">
    <source>
        <dbReference type="ARBA" id="ARBA00022450"/>
    </source>
</evidence>
<dbReference type="GO" id="GO:0005737">
    <property type="term" value="C:cytoplasm"/>
    <property type="evidence" value="ECO:0007669"/>
    <property type="project" value="TreeGrafter"/>
</dbReference>
<comment type="caution">
    <text evidence="5">The sequence shown here is derived from an EMBL/GenBank/DDBJ whole genome shotgun (WGS) entry which is preliminary data.</text>
</comment>
<dbReference type="PANTHER" id="PTHR43775">
    <property type="entry name" value="FATTY ACID SYNTHASE"/>
    <property type="match status" value="1"/>
</dbReference>